<dbReference type="EMBL" id="VGJX01000418">
    <property type="protein sequence ID" value="MBM3275036.1"/>
    <property type="molecule type" value="Genomic_DNA"/>
</dbReference>
<accession>A0A937X2W2</accession>
<dbReference type="AlphaFoldDB" id="A0A937X2W2"/>
<organism evidence="5 6">
    <name type="scientific">Candidatus Tanganyikabacteria bacterium</name>
    <dbReference type="NCBI Taxonomy" id="2961651"/>
    <lineage>
        <taxon>Bacteria</taxon>
        <taxon>Bacillati</taxon>
        <taxon>Candidatus Sericytochromatia</taxon>
        <taxon>Candidatus Tanganyikabacteria</taxon>
    </lineage>
</organism>
<comment type="caution">
    <text evidence="5">The sequence shown here is derived from an EMBL/GenBank/DDBJ whole genome shotgun (WGS) entry which is preliminary data.</text>
</comment>
<dbReference type="Proteomes" id="UP000703893">
    <property type="component" value="Unassembled WGS sequence"/>
</dbReference>
<gene>
    <name evidence="5" type="ORF">FJZ00_07775</name>
</gene>
<dbReference type="InterPro" id="IPR025713">
    <property type="entry name" value="MotB-like_N_dom"/>
</dbReference>
<sequence length="95" mass="10526">MGRRKAHASGGHSSSERWLLTYADLITLLLIYFIVLFAMSQIDVTKYHKMADAMSNAFNVIPSQGGTADSVLPPGSMMVMPPVAPMYEEQETFKE</sequence>
<proteinExistence type="predicted"/>
<evidence type="ECO:0000256" key="2">
    <source>
        <dbReference type="ARBA" id="ARBA00023136"/>
    </source>
</evidence>
<evidence type="ECO:0000313" key="6">
    <source>
        <dbReference type="Proteomes" id="UP000703893"/>
    </source>
</evidence>
<keyword evidence="5" id="KW-0282">Flagellum</keyword>
<evidence type="ECO:0000256" key="3">
    <source>
        <dbReference type="SAM" id="Phobius"/>
    </source>
</evidence>
<name>A0A937X2W2_9BACT</name>
<reference evidence="5 6" key="1">
    <citation type="submission" date="2019-03" db="EMBL/GenBank/DDBJ databases">
        <title>Lake Tanganyika Metagenome-Assembled Genomes (MAGs).</title>
        <authorList>
            <person name="Tran P."/>
        </authorList>
    </citation>
    <scope>NUCLEOTIDE SEQUENCE [LARGE SCALE GENOMIC DNA]</scope>
    <source>
        <strain evidence="5">K_DeepCast_65m_m2_236</strain>
    </source>
</reference>
<keyword evidence="2 3" id="KW-0472">Membrane</keyword>
<keyword evidence="3" id="KW-1133">Transmembrane helix</keyword>
<evidence type="ECO:0000259" key="4">
    <source>
        <dbReference type="Pfam" id="PF13677"/>
    </source>
</evidence>
<feature type="non-terminal residue" evidence="5">
    <location>
        <position position="95"/>
    </location>
</feature>
<keyword evidence="5" id="KW-0969">Cilium</keyword>
<evidence type="ECO:0000313" key="5">
    <source>
        <dbReference type="EMBL" id="MBM3275036.1"/>
    </source>
</evidence>
<keyword evidence="5" id="KW-0966">Cell projection</keyword>
<evidence type="ECO:0000256" key="1">
    <source>
        <dbReference type="ARBA" id="ARBA00004370"/>
    </source>
</evidence>
<dbReference type="GO" id="GO:0016020">
    <property type="term" value="C:membrane"/>
    <property type="evidence" value="ECO:0007669"/>
    <property type="project" value="UniProtKB-SubCell"/>
</dbReference>
<feature type="transmembrane region" description="Helical" evidence="3">
    <location>
        <begin position="20"/>
        <end position="40"/>
    </location>
</feature>
<comment type="subcellular location">
    <subcellularLocation>
        <location evidence="1">Membrane</location>
    </subcellularLocation>
</comment>
<keyword evidence="3" id="KW-0812">Transmembrane</keyword>
<protein>
    <submittedName>
        <fullName evidence="5">Flagellar motor protein MotB</fullName>
    </submittedName>
</protein>
<feature type="domain" description="Motility protein B-like N-terminal" evidence="4">
    <location>
        <begin position="4"/>
        <end position="58"/>
    </location>
</feature>
<dbReference type="Pfam" id="PF13677">
    <property type="entry name" value="MotB_plug"/>
    <property type="match status" value="1"/>
</dbReference>